<dbReference type="KEGG" id="arf:AR1Y2_1805"/>
<comment type="subcellular location">
    <subcellularLocation>
        <location evidence="2">Cytoplasm</location>
    </subcellularLocation>
</comment>
<proteinExistence type="predicted"/>
<dbReference type="NCBIfam" id="TIGR01003">
    <property type="entry name" value="PTS_HPr_family"/>
    <property type="match status" value="1"/>
</dbReference>
<dbReference type="Pfam" id="PF00381">
    <property type="entry name" value="PTS-HPr"/>
    <property type="match status" value="1"/>
</dbReference>
<evidence type="ECO:0000256" key="4">
    <source>
        <dbReference type="ARBA" id="ARBA00022490"/>
    </source>
</evidence>
<dbReference type="GO" id="GO:0009401">
    <property type="term" value="P:phosphoenolpyruvate-dependent sugar phosphotransferase system"/>
    <property type="evidence" value="ECO:0007669"/>
    <property type="project" value="UniProtKB-KW"/>
</dbReference>
<dbReference type="PANTHER" id="PTHR33705:SF2">
    <property type="entry name" value="PHOSPHOCARRIER PROTEIN NPR"/>
    <property type="match status" value="1"/>
</dbReference>
<evidence type="ECO:0000313" key="8">
    <source>
        <dbReference type="Proteomes" id="UP000298653"/>
    </source>
</evidence>
<gene>
    <name evidence="7" type="ORF">AR1Y2_1805</name>
</gene>
<dbReference type="InterPro" id="IPR001020">
    <property type="entry name" value="PTS_HPr_His_P_site"/>
</dbReference>
<dbReference type="SUPFAM" id="SSF55594">
    <property type="entry name" value="HPr-like"/>
    <property type="match status" value="1"/>
</dbReference>
<organism evidence="7 8">
    <name type="scientific">Anaerostipes rhamnosivorans</name>
    <dbReference type="NCBI Taxonomy" id="1229621"/>
    <lineage>
        <taxon>Bacteria</taxon>
        <taxon>Bacillati</taxon>
        <taxon>Bacillota</taxon>
        <taxon>Clostridia</taxon>
        <taxon>Lachnospirales</taxon>
        <taxon>Lachnospiraceae</taxon>
        <taxon>Anaerostipes</taxon>
    </lineage>
</organism>
<feature type="domain" description="HPr" evidence="6">
    <location>
        <begin position="1"/>
        <end position="87"/>
    </location>
</feature>
<evidence type="ECO:0000256" key="1">
    <source>
        <dbReference type="ARBA" id="ARBA00003681"/>
    </source>
</evidence>
<dbReference type="GO" id="GO:0005737">
    <property type="term" value="C:cytoplasm"/>
    <property type="evidence" value="ECO:0007669"/>
    <property type="project" value="UniProtKB-SubCell"/>
</dbReference>
<reference evidence="7 8" key="1">
    <citation type="submission" date="2019-05" db="EMBL/GenBank/DDBJ databases">
        <title>Complete genome sequencing of Anaerostipes rhamnosivorans.</title>
        <authorList>
            <person name="Bui T.P.N."/>
            <person name="de Vos W.M."/>
        </authorList>
    </citation>
    <scope>NUCLEOTIDE SEQUENCE [LARGE SCALE GENOMIC DNA]</scope>
    <source>
        <strain evidence="7 8">1y2</strain>
    </source>
</reference>
<dbReference type="InterPro" id="IPR000032">
    <property type="entry name" value="HPr-like"/>
</dbReference>
<dbReference type="RefSeq" id="WP_137328666.1">
    <property type="nucleotide sequence ID" value="NZ_CP040058.1"/>
</dbReference>
<keyword evidence="8" id="KW-1185">Reference proteome</keyword>
<dbReference type="CDD" id="cd00367">
    <property type="entry name" value="PTS-HPr_like"/>
    <property type="match status" value="1"/>
</dbReference>
<dbReference type="Gene3D" id="3.30.1340.10">
    <property type="entry name" value="HPr-like"/>
    <property type="match status" value="1"/>
</dbReference>
<accession>A0A4P8IJA1</accession>
<evidence type="ECO:0000256" key="2">
    <source>
        <dbReference type="ARBA" id="ARBA00004496"/>
    </source>
</evidence>
<keyword evidence="5" id="KW-0598">Phosphotransferase system</keyword>
<name>A0A4P8IJA1_9FIRM</name>
<evidence type="ECO:0000256" key="5">
    <source>
        <dbReference type="ARBA" id="ARBA00022683"/>
    </source>
</evidence>
<dbReference type="PROSITE" id="PS00369">
    <property type="entry name" value="PTS_HPR_HIS"/>
    <property type="match status" value="1"/>
</dbReference>
<comment type="function">
    <text evidence="1">General (non sugar-specific) component of the phosphoenolpyruvate-dependent sugar phosphotransferase system (sugar PTS). This major carbohydrate active-transport system catalyzes the phosphorylation of incoming sugar substrates concomitantly with their translocation across the cell membrane. The phosphoryl group from phosphoenolpyruvate (PEP) is transferred to the phosphoryl carrier protein HPr by enzyme I. Phospho-HPr then transfers it to the PTS EIIA domain.</text>
</comment>
<evidence type="ECO:0000256" key="3">
    <source>
        <dbReference type="ARBA" id="ARBA00020422"/>
    </source>
</evidence>
<dbReference type="PRINTS" id="PR00107">
    <property type="entry name" value="PHOSPHOCPHPR"/>
</dbReference>
<keyword evidence="4" id="KW-0963">Cytoplasm</keyword>
<dbReference type="EMBL" id="CP040058">
    <property type="protein sequence ID" value="QCP35259.1"/>
    <property type="molecule type" value="Genomic_DNA"/>
</dbReference>
<evidence type="ECO:0000313" key="7">
    <source>
        <dbReference type="EMBL" id="QCP35259.1"/>
    </source>
</evidence>
<dbReference type="InterPro" id="IPR050399">
    <property type="entry name" value="HPr"/>
</dbReference>
<dbReference type="PANTHER" id="PTHR33705">
    <property type="entry name" value="PHOSPHOCARRIER PROTEIN HPR"/>
    <property type="match status" value="1"/>
</dbReference>
<dbReference type="PROSITE" id="PS51350">
    <property type="entry name" value="PTS_HPR_DOM"/>
    <property type="match status" value="1"/>
</dbReference>
<dbReference type="Proteomes" id="UP000298653">
    <property type="component" value="Chromosome"/>
</dbReference>
<dbReference type="AlphaFoldDB" id="A0A4P8IJA1"/>
<dbReference type="OrthoDB" id="9809047at2"/>
<sequence>MVKRKVVVTNASGLHARPASTFVKEAKKYKCSLTIKTKGKEKDGKSIMGILSCAICQNTEIELVCDGEDEEAAADALAELIESGFGE</sequence>
<evidence type="ECO:0000259" key="6">
    <source>
        <dbReference type="PROSITE" id="PS51350"/>
    </source>
</evidence>
<dbReference type="InterPro" id="IPR035895">
    <property type="entry name" value="HPr-like_sf"/>
</dbReference>
<protein>
    <recommendedName>
        <fullName evidence="3">Phosphocarrier protein HPr</fullName>
    </recommendedName>
</protein>